<evidence type="ECO:0000313" key="1">
    <source>
        <dbReference type="EMBL" id="AIT94631.1"/>
    </source>
</evidence>
<dbReference type="AlphaFoldDB" id="A0A097KN72"/>
<gene>
    <name evidence="1" type="primary">rpoC2c</name>
</gene>
<protein>
    <submittedName>
        <fullName evidence="1">Beta'' subunit of RNA polymerase</fullName>
    </submittedName>
</protein>
<reference evidence="1" key="1">
    <citation type="journal article" date="2014" name="BMC Evol. Biol.">
        <title>Chloroplast phylogenomic analysis resolves deep-level relationships within the green algal class Trebouxiophyceae.</title>
        <authorList>
            <person name="Lemieux C."/>
            <person name="Otis C."/>
            <person name="Turmel M."/>
        </authorList>
    </citation>
    <scope>NUCLEOTIDE SEQUENCE</scope>
</reference>
<name>A0A097KN72_9CHLO</name>
<sequence length="859" mass="101969">MKLNIKPGWIYFPKKISEGTQTEQSFLLNSFYPVDDLSFDQQFVSLQLILLRNSFFLQNSILWKNELYFENRSKRQPPKKVNEKLNNIFLVSISEKGFIQKNKKSKNKPKTENYRLTEKGQPVLKTNQLIARSAFLRSQFLNRFFSKNIIFLNSANQKLEVTELNFSKKSFFSSKKLRISTSIFLKKDFLYYRFEWNHKNRWRQQEKQIADSQIISSLKLPLAVNSKQNKQILTKQRLIVPNPIFTKSNSSFDYRLQKKLRAKRLTSNKPFFISKNGIGRKEDTAFIQKNSFVYVNDFFPTELNPVFEKSMKNSQQMKWLNQNSVSLEKFRYFISPIFEVKKKLLFYRQNLELHSIRSPLINKQGKIKFFHNYFLLKEYAPFLNQKTTILLDILICSKKNYFLTDFKNQIKIGYLGCYRNNSFNPFYSKEIEKGNSLKIFKNVLENGETSLLKQKKRGISYSFLIEFLNYKELNLLTTKARLKRLAAKPIFEAPYSFSNNKNFKEFKKFDSKNKISNYFEKFKKNNICFFILQNHFVFLFGNVSNKPFYFLNSAKRNKETLLFQKQKNLDLSAYPRSFAGKRFPLNTGEPTFFRFIDFSSFNIMPLRKYFHFCFNKKNLSFDSFIYYSFSYSSIKFCLKPKFFVLIQKMTEYSLLNSEKYKKSIIDLSMKNSSVNSFSLVLRDSVLSGKQSFTASPTWWDNTFTASQSTFISQKQKRETNFSAIYQTGLPFPINLSSLEEIDLFNKQKVTRLLPLFPGIDFKLNSFLFRKNSNKNFISKSKNLVLIFLIFSLPTNYPFKKSKFQLISKKRNKELILLTSSFDKKSKNFIDIFNSLSFVWNSYFDLSLIRQIEINNFKKE</sequence>
<dbReference type="EMBL" id="KM462875">
    <property type="protein sequence ID" value="AIT94631.1"/>
    <property type="molecule type" value="Genomic_DNA"/>
</dbReference>
<keyword evidence="1" id="KW-0150">Chloroplast</keyword>
<proteinExistence type="predicted"/>
<accession>A0A097KN72</accession>
<geneLocation type="chloroplast" evidence="1"/>
<keyword evidence="1" id="KW-0934">Plastid</keyword>
<organism evidence="1">
    <name type="scientific">Pleurastrosarcina brevispinosa</name>
    <dbReference type="NCBI Taxonomy" id="163096"/>
    <lineage>
        <taxon>Eukaryota</taxon>
        <taxon>Viridiplantae</taxon>
        <taxon>Chlorophyta</taxon>
        <taxon>core chlorophytes</taxon>
        <taxon>Trebouxiophyceae</taxon>
        <taxon>Trebouxiophyceae incertae sedis</taxon>
        <taxon>Pleurastrosarcina</taxon>
    </lineage>
</organism>